<dbReference type="Proteomes" id="UP000051952">
    <property type="component" value="Unassembled WGS sequence"/>
</dbReference>
<proteinExistence type="predicted"/>
<sequence>AGPRQGKSLILSEVVAKAPHHGHNFCGVPITFNSQNTLETRERTVDELTAEFWGRFTHALYLAMLPIGIADELSFGDFNDLPFFYVMNSKVALDLARKLELGRVVIAVDEMSRLTDCINQLSTNEEKTTVASNITSKMYAKKWSLLCSGFTQFDAFTLSTISDRPTVNYYLTTVSSATRIDFDPMRAFLEKAYPGSAFTPERRVLYEVVKNVAGYSGLWVELKVKHDKCKATGETSQDIDGLGNLRPPLVSHLKNALDENPLLLSDYWRAAENRHDDTLRVVHRDALKKLTIVGAVLPKDSTDPEAFFRKCSLGPLAFTHPLLSKAREHSLIATAVTALGVEPWTKEAKGAALEAVVSKLVLTASYVNDPIAMEIMAASYPPLPAVTVRTLITRMCGCRHTTVNAKREFEVDESLPAEFPNLGINFPLAKVSESVVEKPGVEPSMEAIKKEVSAFPAVWSKKRAADGEKFASNEKQQQRLEENIAALNSSCFSVIRPMCPMNPGCDRAMFFRVGTRNLKGGVDQPAKVLFLFEMKYHASGSSEQDTVDGISTKALHALNGVRHYVNPCNIRRVCFVYCNSAVRGDNAVNNATSADANAVVNNSIAPPESPFLMEKHYPVVNEHCDTLIKSMSELGGLGCTSSLHTVWNEEEWRNLLDSLYLIVPDMDEEPIGNHSPVI</sequence>
<dbReference type="EMBL" id="CYKH01001711">
    <property type="protein sequence ID" value="CUG89199.1"/>
    <property type="molecule type" value="Genomic_DNA"/>
</dbReference>
<protein>
    <submittedName>
        <fullName evidence="1">Uncharacterized protein</fullName>
    </submittedName>
</protein>
<dbReference type="VEuPathDB" id="TriTrypDB:BSAL_19825"/>
<evidence type="ECO:0000313" key="1">
    <source>
        <dbReference type="EMBL" id="CUG89199.1"/>
    </source>
</evidence>
<organism evidence="1 2">
    <name type="scientific">Bodo saltans</name>
    <name type="common">Flagellated protozoan</name>
    <dbReference type="NCBI Taxonomy" id="75058"/>
    <lineage>
        <taxon>Eukaryota</taxon>
        <taxon>Discoba</taxon>
        <taxon>Euglenozoa</taxon>
        <taxon>Kinetoplastea</taxon>
        <taxon>Metakinetoplastina</taxon>
        <taxon>Eubodonida</taxon>
        <taxon>Bodonidae</taxon>
        <taxon>Bodo</taxon>
    </lineage>
</organism>
<reference evidence="2" key="1">
    <citation type="submission" date="2015-09" db="EMBL/GenBank/DDBJ databases">
        <authorList>
            <consortium name="Pathogen Informatics"/>
        </authorList>
    </citation>
    <scope>NUCLEOTIDE SEQUENCE [LARGE SCALE GENOMIC DNA]</scope>
    <source>
        <strain evidence="2">Lake Konstanz</strain>
    </source>
</reference>
<keyword evidence="2" id="KW-1185">Reference proteome</keyword>
<evidence type="ECO:0000313" key="2">
    <source>
        <dbReference type="Proteomes" id="UP000051952"/>
    </source>
</evidence>
<accession>A0A0S4JL48</accession>
<feature type="non-terminal residue" evidence="1">
    <location>
        <position position="1"/>
    </location>
</feature>
<gene>
    <name evidence="1" type="ORF">BSAL_19825</name>
</gene>
<name>A0A0S4JL48_BODSA</name>
<dbReference type="AlphaFoldDB" id="A0A0S4JL48"/>